<reference evidence="3" key="1">
    <citation type="submission" date="2023-07" db="EMBL/GenBank/DDBJ databases">
        <title>30 novel species of actinomycetes from the DSMZ collection.</title>
        <authorList>
            <person name="Nouioui I."/>
        </authorList>
    </citation>
    <scope>NUCLEOTIDE SEQUENCE [LARGE SCALE GENOMIC DNA]</scope>
    <source>
        <strain evidence="3">DSM 46792</strain>
    </source>
</reference>
<evidence type="ECO:0000313" key="3">
    <source>
        <dbReference type="Proteomes" id="UP001183222"/>
    </source>
</evidence>
<gene>
    <name evidence="2" type="ORF">RM425_07890</name>
</gene>
<proteinExistence type="predicted"/>
<name>A0ABU2K6M3_9ACTN</name>
<dbReference type="EMBL" id="JAVREI010000003">
    <property type="protein sequence ID" value="MDT0275822.1"/>
    <property type="molecule type" value="Genomic_DNA"/>
</dbReference>
<evidence type="ECO:0000313" key="2">
    <source>
        <dbReference type="EMBL" id="MDT0275822.1"/>
    </source>
</evidence>
<dbReference type="InterPro" id="IPR038765">
    <property type="entry name" value="Papain-like_cys_pep_sf"/>
</dbReference>
<organism evidence="2 3">
    <name type="scientific">Blastococcus goldschmidtiae</name>
    <dbReference type="NCBI Taxonomy" id="3075546"/>
    <lineage>
        <taxon>Bacteria</taxon>
        <taxon>Bacillati</taxon>
        <taxon>Actinomycetota</taxon>
        <taxon>Actinomycetes</taxon>
        <taxon>Geodermatophilales</taxon>
        <taxon>Geodermatophilaceae</taxon>
        <taxon>Blastococcus</taxon>
    </lineage>
</organism>
<dbReference type="Pfam" id="PF01841">
    <property type="entry name" value="Transglut_core"/>
    <property type="match status" value="1"/>
</dbReference>
<dbReference type="Proteomes" id="UP001183222">
    <property type="component" value="Unassembled WGS sequence"/>
</dbReference>
<dbReference type="InterPro" id="IPR002931">
    <property type="entry name" value="Transglutaminase-like"/>
</dbReference>
<dbReference type="SUPFAM" id="SSF54001">
    <property type="entry name" value="Cysteine proteinases"/>
    <property type="match status" value="1"/>
</dbReference>
<feature type="domain" description="Transglutaminase-like" evidence="1">
    <location>
        <begin position="39"/>
        <end position="97"/>
    </location>
</feature>
<dbReference type="Gene3D" id="3.10.620.30">
    <property type="match status" value="1"/>
</dbReference>
<protein>
    <submittedName>
        <fullName evidence="2">Transglutaminase-like domain-containing protein</fullName>
    </submittedName>
</protein>
<comment type="caution">
    <text evidence="2">The sequence shown here is derived from an EMBL/GenBank/DDBJ whole genome shotgun (WGS) entry which is preliminary data.</text>
</comment>
<accession>A0ABU2K6M3</accession>
<keyword evidence="3" id="KW-1185">Reference proteome</keyword>
<sequence>MPAKRFTENQIRPAGRLVEILLSLDRAPLVEPRRAEFRVVGTCRHFAVLACALLRSRGIPSRVRCGFATYFQPGQALDHWIVEYQDGDRGRWVRIDPEILGGDVLEHPDDLRPGEFLDAAEAWRAYRRGDVDATVFGVHGTENFGPAEIRGNLVRDLASVNKTEMLPWDEWGRMTEAYAYETGPDYDELLDAVAAALVAEDLPAATALYRGRSELTVPQRLLHPGA</sequence>
<evidence type="ECO:0000259" key="1">
    <source>
        <dbReference type="Pfam" id="PF01841"/>
    </source>
</evidence>